<dbReference type="GeneID" id="96157550"/>
<evidence type="ECO:0000313" key="3">
    <source>
        <dbReference type="EMBL" id="QCW04646.1"/>
    </source>
</evidence>
<evidence type="ECO:0000256" key="1">
    <source>
        <dbReference type="SAM" id="MobiDB-lite"/>
    </source>
</evidence>
<keyword evidence="4" id="KW-1185">Reference proteome</keyword>
<feature type="region of interest" description="Disordered" evidence="1">
    <location>
        <begin position="190"/>
        <end position="221"/>
    </location>
</feature>
<organism evidence="3 4">
    <name type="scientific">Natrinema pallidum</name>
    <dbReference type="NCBI Taxonomy" id="69527"/>
    <lineage>
        <taxon>Archaea</taxon>
        <taxon>Methanobacteriati</taxon>
        <taxon>Methanobacteriota</taxon>
        <taxon>Stenosarchaea group</taxon>
        <taxon>Halobacteria</taxon>
        <taxon>Halobacteriales</taxon>
        <taxon>Natrialbaceae</taxon>
        <taxon>Natrinema</taxon>
    </lineage>
</organism>
<feature type="transmembrane region" description="Helical" evidence="2">
    <location>
        <begin position="98"/>
        <end position="116"/>
    </location>
</feature>
<dbReference type="Proteomes" id="UP000307562">
    <property type="component" value="Chromosome"/>
</dbReference>
<protein>
    <submittedName>
        <fullName evidence="3">DUF2391 family protein</fullName>
    </submittedName>
</protein>
<keyword evidence="2" id="KW-0812">Transmembrane</keyword>
<proteinExistence type="predicted"/>
<dbReference type="Pfam" id="PF09622">
    <property type="entry name" value="DUF2391"/>
    <property type="match status" value="1"/>
</dbReference>
<reference evidence="4" key="1">
    <citation type="submission" date="2019-05" db="EMBL/GenBank/DDBJ databases">
        <title>Complete Genome Sequence and Methylation Pattern of the Halophilic Archaeon Natrinema pallidum BOL6-1.</title>
        <authorList>
            <person name="DasSarma P."/>
            <person name="DasSarma B.P."/>
            <person name="DasSarma S.L."/>
            <person name="Martinez F.L."/>
            <person name="Guzman D."/>
            <person name="Roberts R.J."/>
            <person name="DasSarma S."/>
        </authorList>
    </citation>
    <scope>NUCLEOTIDE SEQUENCE [LARGE SCALE GENOMIC DNA]</scope>
    <source>
        <strain evidence="4">BOL6-1</strain>
    </source>
</reference>
<feature type="transmembrane region" description="Helical" evidence="2">
    <location>
        <begin position="136"/>
        <end position="155"/>
    </location>
</feature>
<gene>
    <name evidence="3" type="ORF">FGF80_16060</name>
</gene>
<dbReference type="KEGG" id="npl:FGF80_16060"/>
<dbReference type="AlphaFoldDB" id="A0A4P9TI92"/>
<keyword evidence="2" id="KW-0472">Membrane</keyword>
<evidence type="ECO:0000256" key="2">
    <source>
        <dbReference type="SAM" id="Phobius"/>
    </source>
</evidence>
<feature type="transmembrane region" description="Helical" evidence="2">
    <location>
        <begin position="67"/>
        <end position="92"/>
    </location>
</feature>
<evidence type="ECO:0000313" key="4">
    <source>
        <dbReference type="Proteomes" id="UP000307562"/>
    </source>
</evidence>
<keyword evidence="2" id="KW-1133">Transmembrane helix</keyword>
<dbReference type="EMBL" id="CP040637">
    <property type="protein sequence ID" value="QCW04646.1"/>
    <property type="molecule type" value="Genomic_DNA"/>
</dbReference>
<accession>A0A4P9TI92</accession>
<name>A0A4P9TI92_9EURY</name>
<dbReference type="InterPro" id="IPR024464">
    <property type="entry name" value="DUF2391"/>
</dbReference>
<dbReference type="RefSeq" id="WP_138655135.1">
    <property type="nucleotide sequence ID" value="NZ_CP040637.1"/>
</dbReference>
<sequence>MSRSKRPREETTLDDVYDQLEALEETVDTSDERSEVHRTMHLVSRLSHNAAVGKVITGFTRKDKAEAFVGSVVIGLPMVVEDGVFSIGSFLATHPGLLLLHFVFTVGLVVGILYVADFREVQIHNPYFGVVPRRPVWVLLIAFATAAGVMTLWGRITWAEPWVNCCQVSVVFTAMALGGSLGDILPGESEQRALDDRGSPDGGRRVVSRAERSARTERLSE</sequence>